<proteinExistence type="predicted"/>
<evidence type="ECO:0000313" key="2">
    <source>
        <dbReference type="Proteomes" id="UP000193409"/>
    </source>
</evidence>
<reference evidence="1 2" key="1">
    <citation type="submission" date="2017-03" db="EMBL/GenBank/DDBJ databases">
        <authorList>
            <person name="Afonso C.L."/>
            <person name="Miller P.J."/>
            <person name="Scott M.A."/>
            <person name="Spackman E."/>
            <person name="Goraichik I."/>
            <person name="Dimitrov K.M."/>
            <person name="Suarez D.L."/>
            <person name="Swayne D.E."/>
        </authorList>
    </citation>
    <scope>NUCLEOTIDE SEQUENCE [LARGE SCALE GENOMIC DNA]</scope>
    <source>
        <strain evidence="1 2">CECT 7680</strain>
    </source>
</reference>
<accession>A0A1Y5SI30</accession>
<dbReference type="EMBL" id="FWFQ01000013">
    <property type="protein sequence ID" value="SLN41348.1"/>
    <property type="molecule type" value="Genomic_DNA"/>
</dbReference>
<dbReference type="AlphaFoldDB" id="A0A1Y5SI30"/>
<keyword evidence="2" id="KW-1185">Reference proteome</keyword>
<gene>
    <name evidence="1" type="ORF">PSA7680_02057</name>
</gene>
<name>A0A1Y5SI30_9RHOB</name>
<organism evidence="1 2">
    <name type="scientific">Pseudoruegeria aquimaris</name>
    <dbReference type="NCBI Taxonomy" id="393663"/>
    <lineage>
        <taxon>Bacteria</taxon>
        <taxon>Pseudomonadati</taxon>
        <taxon>Pseudomonadota</taxon>
        <taxon>Alphaproteobacteria</taxon>
        <taxon>Rhodobacterales</taxon>
        <taxon>Roseobacteraceae</taxon>
        <taxon>Pseudoruegeria</taxon>
    </lineage>
</organism>
<sequence length="69" mass="7945">MDRAFRARQQWQAEFPDAAFGPMEIFDRLNEAVLVFRRDWLEPLLARHGLQPGEFDVLAALLRSGAPYA</sequence>
<dbReference type="Proteomes" id="UP000193409">
    <property type="component" value="Unassembled WGS sequence"/>
</dbReference>
<dbReference type="RefSeq" id="WP_217808333.1">
    <property type="nucleotide sequence ID" value="NZ_FWFQ01000013.1"/>
</dbReference>
<protein>
    <submittedName>
        <fullName evidence="1">Uncharacterized protein</fullName>
    </submittedName>
</protein>
<evidence type="ECO:0000313" key="1">
    <source>
        <dbReference type="EMBL" id="SLN41348.1"/>
    </source>
</evidence>